<keyword evidence="6" id="KW-1185">Reference proteome</keyword>
<reference evidence="5" key="2">
    <citation type="submission" date="2020-09" db="EMBL/GenBank/DDBJ databases">
        <authorList>
            <person name="Yu Y."/>
        </authorList>
    </citation>
    <scope>NUCLEOTIDE SEQUENCE</scope>
    <source>
        <strain evidence="5">KCTC 49039</strain>
    </source>
</reference>
<dbReference type="Pfam" id="PF00392">
    <property type="entry name" value="GntR"/>
    <property type="match status" value="1"/>
</dbReference>
<keyword evidence="2" id="KW-0238">DNA-binding</keyword>
<dbReference type="RefSeq" id="WP_191828437.1">
    <property type="nucleotide sequence ID" value="NZ_JACYHB010000004.1"/>
</dbReference>
<dbReference type="Pfam" id="PF07729">
    <property type="entry name" value="FCD"/>
    <property type="match status" value="1"/>
</dbReference>
<dbReference type="PANTHER" id="PTHR43537:SF24">
    <property type="entry name" value="GLUCONATE OPERON TRANSCRIPTIONAL REPRESSOR"/>
    <property type="match status" value="1"/>
</dbReference>
<feature type="domain" description="HTH gntR-type" evidence="4">
    <location>
        <begin position="7"/>
        <end position="74"/>
    </location>
</feature>
<dbReference type="InterPro" id="IPR011711">
    <property type="entry name" value="GntR_C"/>
</dbReference>
<gene>
    <name evidence="5" type="ORF">IF651_07370</name>
</gene>
<dbReference type="GO" id="GO:0003700">
    <property type="term" value="F:DNA-binding transcription factor activity"/>
    <property type="evidence" value="ECO:0007669"/>
    <property type="project" value="InterPro"/>
</dbReference>
<dbReference type="AlphaFoldDB" id="A0A927G965"/>
<evidence type="ECO:0000259" key="4">
    <source>
        <dbReference type="PROSITE" id="PS50949"/>
    </source>
</evidence>
<dbReference type="Gene3D" id="1.20.120.530">
    <property type="entry name" value="GntR ligand-binding domain-like"/>
    <property type="match status" value="1"/>
</dbReference>
<dbReference type="SUPFAM" id="SSF46785">
    <property type="entry name" value="Winged helix' DNA-binding domain"/>
    <property type="match status" value="1"/>
</dbReference>
<accession>A0A927G965</accession>
<sequence>MTTESGALLAESVYRTLVDQIFDGDLPPGAALSVPALAARLDVSRSPVRESVQRLIHEGLAVHVPHAGARVLQLDERAVQDVLAVREALDGLAAEEAARRASTPDVAGLSALVDQQLAVLDEPADPRRDARLDVELHSRVRELSGNLPLTDALRRLDAQAHLYTSGMWGVAANRRLAVVEHRRIVDAVAAGDAAGARSAASAHVAAIGVRMRRWRADAST</sequence>
<protein>
    <submittedName>
        <fullName evidence="5">GntR family transcriptional regulator</fullName>
    </submittedName>
</protein>
<dbReference type="CDD" id="cd07377">
    <property type="entry name" value="WHTH_GntR"/>
    <property type="match status" value="1"/>
</dbReference>
<dbReference type="SMART" id="SM00345">
    <property type="entry name" value="HTH_GNTR"/>
    <property type="match status" value="1"/>
</dbReference>
<comment type="caution">
    <text evidence="5">The sequence shown here is derived from an EMBL/GenBank/DDBJ whole genome shotgun (WGS) entry which is preliminary data.</text>
</comment>
<organism evidence="5 6">
    <name type="scientific">Cellulosimicrobium arenosum</name>
    <dbReference type="NCBI Taxonomy" id="2708133"/>
    <lineage>
        <taxon>Bacteria</taxon>
        <taxon>Bacillati</taxon>
        <taxon>Actinomycetota</taxon>
        <taxon>Actinomycetes</taxon>
        <taxon>Micrococcales</taxon>
        <taxon>Promicromonosporaceae</taxon>
        <taxon>Cellulosimicrobium</taxon>
    </lineage>
</organism>
<evidence type="ECO:0000313" key="6">
    <source>
        <dbReference type="Proteomes" id="UP000610846"/>
    </source>
</evidence>
<dbReference type="InterPro" id="IPR036388">
    <property type="entry name" value="WH-like_DNA-bd_sf"/>
</dbReference>
<dbReference type="InterPro" id="IPR008920">
    <property type="entry name" value="TF_FadR/GntR_C"/>
</dbReference>
<evidence type="ECO:0000256" key="3">
    <source>
        <dbReference type="ARBA" id="ARBA00023163"/>
    </source>
</evidence>
<dbReference type="EMBL" id="JACYHB010000004">
    <property type="protein sequence ID" value="MBD8078874.1"/>
    <property type="molecule type" value="Genomic_DNA"/>
</dbReference>
<dbReference type="GO" id="GO:0003677">
    <property type="term" value="F:DNA binding"/>
    <property type="evidence" value="ECO:0007669"/>
    <property type="project" value="UniProtKB-KW"/>
</dbReference>
<dbReference type="SUPFAM" id="SSF48008">
    <property type="entry name" value="GntR ligand-binding domain-like"/>
    <property type="match status" value="1"/>
</dbReference>
<evidence type="ECO:0000313" key="5">
    <source>
        <dbReference type="EMBL" id="MBD8078874.1"/>
    </source>
</evidence>
<proteinExistence type="predicted"/>
<evidence type="ECO:0000256" key="1">
    <source>
        <dbReference type="ARBA" id="ARBA00023015"/>
    </source>
</evidence>
<keyword evidence="3" id="KW-0804">Transcription</keyword>
<dbReference type="SMART" id="SM00895">
    <property type="entry name" value="FCD"/>
    <property type="match status" value="1"/>
</dbReference>
<dbReference type="PANTHER" id="PTHR43537">
    <property type="entry name" value="TRANSCRIPTIONAL REGULATOR, GNTR FAMILY"/>
    <property type="match status" value="1"/>
</dbReference>
<dbReference type="PROSITE" id="PS50949">
    <property type="entry name" value="HTH_GNTR"/>
    <property type="match status" value="1"/>
</dbReference>
<reference evidence="5" key="1">
    <citation type="journal article" date="2018" name="Curr. Microbiol.">
        <title>Cellulosimicrobium arenosum sp. nov., Isolated from Marine Sediment Sand.</title>
        <authorList>
            <person name="Oh M."/>
            <person name="Kim J.H."/>
            <person name="Yoon J.H."/>
            <person name="Schumann P."/>
            <person name="Kim W."/>
        </authorList>
    </citation>
    <scope>NUCLEOTIDE SEQUENCE</scope>
    <source>
        <strain evidence="5">KCTC 49039</strain>
    </source>
</reference>
<dbReference type="Proteomes" id="UP000610846">
    <property type="component" value="Unassembled WGS sequence"/>
</dbReference>
<dbReference type="InterPro" id="IPR000524">
    <property type="entry name" value="Tscrpt_reg_HTH_GntR"/>
</dbReference>
<evidence type="ECO:0000256" key="2">
    <source>
        <dbReference type="ARBA" id="ARBA00023125"/>
    </source>
</evidence>
<name>A0A927G965_9MICO</name>
<dbReference type="InterPro" id="IPR036390">
    <property type="entry name" value="WH_DNA-bd_sf"/>
</dbReference>
<keyword evidence="1" id="KW-0805">Transcription regulation</keyword>
<dbReference type="Gene3D" id="1.10.10.10">
    <property type="entry name" value="Winged helix-like DNA-binding domain superfamily/Winged helix DNA-binding domain"/>
    <property type="match status" value="1"/>
</dbReference>